<keyword evidence="5" id="KW-0378">Hydrolase</keyword>
<keyword evidence="4" id="KW-0227">DNA damage</keyword>
<evidence type="ECO:0000256" key="5">
    <source>
        <dbReference type="ARBA" id="ARBA00022801"/>
    </source>
</evidence>
<feature type="binding site" evidence="10">
    <location>
        <position position="472"/>
    </location>
    <ligand>
        <name>substrate</name>
    </ligand>
</feature>
<dbReference type="Pfam" id="PF06087">
    <property type="entry name" value="Tyr-DNA_phospho"/>
    <property type="match status" value="1"/>
</dbReference>
<evidence type="ECO:0000256" key="12">
    <source>
        <dbReference type="SAM" id="MobiDB-lite"/>
    </source>
</evidence>
<dbReference type="Gene3D" id="3.30.870.10">
    <property type="entry name" value="Endonuclease Chain A"/>
    <property type="match status" value="2"/>
</dbReference>
<keyword evidence="6" id="KW-0269">Exonuclease</keyword>
<dbReference type="PANTHER" id="PTHR12415">
    <property type="entry name" value="TYROSYL-DNA PHOSPHODIESTERASE 1"/>
    <property type="match status" value="1"/>
</dbReference>
<gene>
    <name evidence="13" type="ORF">SCLTRI_LOCUS81</name>
</gene>
<comment type="caution">
    <text evidence="13">The sequence shown here is derived from an EMBL/GenBank/DDBJ whole genome shotgun (WGS) entry which is preliminary data.</text>
</comment>
<feature type="region of interest" description="Disordered" evidence="12">
    <location>
        <begin position="423"/>
        <end position="465"/>
    </location>
</feature>
<evidence type="ECO:0000256" key="8">
    <source>
        <dbReference type="ARBA" id="ARBA00023242"/>
    </source>
</evidence>
<dbReference type="InterPro" id="IPR010347">
    <property type="entry name" value="Tdp1"/>
</dbReference>
<evidence type="ECO:0000256" key="7">
    <source>
        <dbReference type="ARBA" id="ARBA00023204"/>
    </source>
</evidence>
<dbReference type="GO" id="GO:0005634">
    <property type="term" value="C:nucleus"/>
    <property type="evidence" value="ECO:0007669"/>
    <property type="project" value="UniProtKB-SubCell"/>
</dbReference>
<keyword evidence="8" id="KW-0539">Nucleus</keyword>
<dbReference type="Proteomes" id="UP000624404">
    <property type="component" value="Unassembled WGS sequence"/>
</dbReference>
<comment type="similarity">
    <text evidence="2">Belongs to the tyrosyl-DNA phosphodiesterase family.</text>
</comment>
<feature type="compositionally biased region" description="Polar residues" evidence="12">
    <location>
        <begin position="8"/>
        <end position="18"/>
    </location>
</feature>
<dbReference type="EMBL" id="CAJHIA010000002">
    <property type="protein sequence ID" value="CAD6439171.1"/>
    <property type="molecule type" value="Genomic_DNA"/>
</dbReference>
<dbReference type="CDD" id="cd09194">
    <property type="entry name" value="PLDc_yTdp1_1"/>
    <property type="match status" value="1"/>
</dbReference>
<dbReference type="FunFam" id="3.30.870.10:FF:000038">
    <property type="entry name" value="Probable tyrosyl-DNA phosphodiesterase"/>
    <property type="match status" value="1"/>
</dbReference>
<dbReference type="GO" id="GO:0004527">
    <property type="term" value="F:exonuclease activity"/>
    <property type="evidence" value="ECO:0007669"/>
    <property type="project" value="UniProtKB-KW"/>
</dbReference>
<keyword evidence="7" id="KW-0234">DNA repair</keyword>
<comment type="subcellular location">
    <subcellularLocation>
        <location evidence="1">Nucleus</location>
    </subcellularLocation>
</comment>
<feature type="active site" description="Proton donor/acceptor" evidence="9">
    <location>
        <position position="470"/>
    </location>
</feature>
<sequence length="629" mass="70514">MEQRRSNADQSSTAMDQNHSQDSDEPAQKRRRVDDNANGNTNGKGVRRGMNRSVSPPPLRRYRKEMPIQEEGSLDQEVESYKQTSSKNTKQKVVKSPFQLTSIRDLPASSNVDTVSLRDILGDPLISECWEFNYLHNLDFLMEQFDEDVRNLVKVNVVHGFWKREDQSRLNLMEQVLKYSNVKLLTAYMPEMFGTHHSKMLILFRHDSTAQVIIHTANMIPFDWTNMTQAMWKSPLLPLLDPEKPNPIESQQIGSGSKFKIDLLNYLRAYDTKRAICKPLIEQLSKHDFSEIRAALVASTPGKQDIELDSTETAWGWAGLTNVLKSIPCSKTQPEIVVQISSIASLGSTDKWLNQTFFKAFSTSNHPSPKPKFKIIFPTADEIRRSINGYSSGSAIHTKILTPAQGKQVAYLKPLLCHWAGDGEQHSSSQTSSTSVSATSSNTSNTASSSHMVSPSTLPQNAHRKRAAPHIKTYIRFSSSSHKTIDWMLVTSANLSKQAWGENTNTAGEVRICSYEIGVMVWPELWDEGKGAKMVPCFGRDTPSRPDVTSELEYTVAGEATSVAAGDNDVREKGKGREEIEKKSDDDTILIGARMPYDLPLIPYTKSDIPWCASASYSEPDWMGNTWKT</sequence>
<evidence type="ECO:0000256" key="9">
    <source>
        <dbReference type="PIRSR" id="PIRSR610347-1"/>
    </source>
</evidence>
<feature type="active site" description="Nucleophile" evidence="9">
    <location>
        <position position="197"/>
    </location>
</feature>
<dbReference type="GO" id="GO:0006281">
    <property type="term" value="P:DNA repair"/>
    <property type="evidence" value="ECO:0007669"/>
    <property type="project" value="UniProtKB-KW"/>
</dbReference>
<feature type="region of interest" description="Disordered" evidence="12">
    <location>
        <begin position="1"/>
        <end position="90"/>
    </location>
</feature>
<dbReference type="AlphaFoldDB" id="A0A8H2ZKB3"/>
<name>A0A8H2ZKB3_9HELO</name>
<dbReference type="CDD" id="cd09123">
    <property type="entry name" value="PLDc_Tdp1_2"/>
    <property type="match status" value="1"/>
</dbReference>
<feature type="compositionally biased region" description="Basic and acidic residues" evidence="12">
    <location>
        <begin position="19"/>
        <end position="35"/>
    </location>
</feature>
<evidence type="ECO:0000256" key="4">
    <source>
        <dbReference type="ARBA" id="ARBA00022763"/>
    </source>
</evidence>
<feature type="binding site" evidence="10">
    <location>
        <position position="199"/>
    </location>
    <ligand>
        <name>substrate</name>
    </ligand>
</feature>
<evidence type="ECO:0000256" key="11">
    <source>
        <dbReference type="PIRSR" id="PIRSR610347-3"/>
    </source>
</evidence>
<dbReference type="GO" id="GO:0003697">
    <property type="term" value="F:single-stranded DNA binding"/>
    <property type="evidence" value="ECO:0007669"/>
    <property type="project" value="TreeGrafter"/>
</dbReference>
<keyword evidence="3" id="KW-0540">Nuclease</keyword>
<proteinExistence type="inferred from homology"/>
<feature type="compositionally biased region" description="Polar residues" evidence="12">
    <location>
        <begin position="451"/>
        <end position="460"/>
    </location>
</feature>
<organism evidence="13 14">
    <name type="scientific">Sclerotinia trifoliorum</name>
    <dbReference type="NCBI Taxonomy" id="28548"/>
    <lineage>
        <taxon>Eukaryota</taxon>
        <taxon>Fungi</taxon>
        <taxon>Dikarya</taxon>
        <taxon>Ascomycota</taxon>
        <taxon>Pezizomycotina</taxon>
        <taxon>Leotiomycetes</taxon>
        <taxon>Helotiales</taxon>
        <taxon>Sclerotiniaceae</taxon>
        <taxon>Sclerotinia</taxon>
    </lineage>
</organism>
<reference evidence="13" key="1">
    <citation type="submission" date="2020-10" db="EMBL/GenBank/DDBJ databases">
        <authorList>
            <person name="Kusch S."/>
        </authorList>
    </citation>
    <scope>NUCLEOTIDE SEQUENCE</scope>
    <source>
        <strain evidence="13">SwB9</strain>
    </source>
</reference>
<evidence type="ECO:0000256" key="2">
    <source>
        <dbReference type="ARBA" id="ARBA00010205"/>
    </source>
</evidence>
<dbReference type="GO" id="GO:0003690">
    <property type="term" value="F:double-stranded DNA binding"/>
    <property type="evidence" value="ECO:0007669"/>
    <property type="project" value="TreeGrafter"/>
</dbReference>
<evidence type="ECO:0000256" key="6">
    <source>
        <dbReference type="ARBA" id="ARBA00022839"/>
    </source>
</evidence>
<dbReference type="OrthoDB" id="47785at2759"/>
<evidence type="ECO:0000256" key="3">
    <source>
        <dbReference type="ARBA" id="ARBA00022722"/>
    </source>
</evidence>
<protein>
    <submittedName>
        <fullName evidence="13">8824f4b5-3595-43a6-a2d9-f11a89b7d655</fullName>
    </submittedName>
</protein>
<evidence type="ECO:0000256" key="10">
    <source>
        <dbReference type="PIRSR" id="PIRSR610347-2"/>
    </source>
</evidence>
<evidence type="ECO:0000313" key="14">
    <source>
        <dbReference type="Proteomes" id="UP000624404"/>
    </source>
</evidence>
<feature type="compositionally biased region" description="Low complexity" evidence="12">
    <location>
        <begin position="427"/>
        <end position="450"/>
    </location>
</feature>
<keyword evidence="14" id="KW-1185">Reference proteome</keyword>
<dbReference type="GO" id="GO:0017005">
    <property type="term" value="F:3'-tyrosyl-DNA phosphodiesterase activity"/>
    <property type="evidence" value="ECO:0007669"/>
    <property type="project" value="TreeGrafter"/>
</dbReference>
<evidence type="ECO:0000256" key="1">
    <source>
        <dbReference type="ARBA" id="ARBA00004123"/>
    </source>
</evidence>
<dbReference type="SUPFAM" id="SSF56024">
    <property type="entry name" value="Phospholipase D/nuclease"/>
    <property type="match status" value="2"/>
</dbReference>
<evidence type="ECO:0000313" key="13">
    <source>
        <dbReference type="EMBL" id="CAD6439171.1"/>
    </source>
</evidence>
<feature type="site" description="Interaction with DNA" evidence="11">
    <location>
        <position position="496"/>
    </location>
</feature>
<dbReference type="PANTHER" id="PTHR12415:SF0">
    <property type="entry name" value="TYROSYL-DNA PHOSPHODIESTERASE 1"/>
    <property type="match status" value="1"/>
</dbReference>
<accession>A0A8H2ZKB3</accession>